<dbReference type="AlphaFoldDB" id="A0A0C1ER42"/>
<comment type="caution">
    <text evidence="1">The sequence shown here is derived from an EMBL/GenBank/DDBJ whole genome shotgun (WGS) entry which is preliminary data.</text>
</comment>
<name>A0A0C1ER42_9BACT</name>
<evidence type="ECO:0000313" key="2">
    <source>
        <dbReference type="Proteomes" id="UP000031307"/>
    </source>
</evidence>
<evidence type="ECO:0000313" key="1">
    <source>
        <dbReference type="EMBL" id="KIA78584.1"/>
    </source>
</evidence>
<accession>A0A0C1ER42</accession>
<dbReference type="PATRIC" id="fig|83552.4.peg.185"/>
<organism evidence="1 2">
    <name type="scientific">Parachlamydia acanthamoebae</name>
    <dbReference type="NCBI Taxonomy" id="83552"/>
    <lineage>
        <taxon>Bacteria</taxon>
        <taxon>Pseudomonadati</taxon>
        <taxon>Chlamydiota</taxon>
        <taxon>Chlamydiia</taxon>
        <taxon>Parachlamydiales</taxon>
        <taxon>Parachlamydiaceae</taxon>
        <taxon>Parachlamydia</taxon>
    </lineage>
</organism>
<dbReference type="Proteomes" id="UP000031307">
    <property type="component" value="Unassembled WGS sequence"/>
</dbReference>
<proteinExistence type="predicted"/>
<dbReference type="EMBL" id="JSAM01000013">
    <property type="protein sequence ID" value="KIA78584.1"/>
    <property type="molecule type" value="Genomic_DNA"/>
</dbReference>
<sequence length="95" mass="11314">MLAAHLFLGFHVDFQFSESLSEINPEILRIFIQKEGDYLTEVYHRKKKYLGKSIEGVTDLTQLELLEEHIYSLLKKINPHYPCREFPLYLFPITR</sequence>
<dbReference type="OMA" id="ISEAYFY"/>
<reference evidence="1 2" key="1">
    <citation type="journal article" date="2014" name="Mol. Biol. Evol.">
        <title>Massive expansion of Ubiquitination-related gene families within the Chlamydiae.</title>
        <authorList>
            <person name="Domman D."/>
            <person name="Collingro A."/>
            <person name="Lagkouvardos I."/>
            <person name="Gehre L."/>
            <person name="Weinmaier T."/>
            <person name="Rattei T."/>
            <person name="Subtil A."/>
            <person name="Horn M."/>
        </authorList>
    </citation>
    <scope>NUCLEOTIDE SEQUENCE [LARGE SCALE GENOMIC DNA]</scope>
    <source>
        <strain evidence="1 2">OEW1</strain>
    </source>
</reference>
<dbReference type="RefSeq" id="WP_006342337.1">
    <property type="nucleotide sequence ID" value="NZ_BAWW01000003.1"/>
</dbReference>
<protein>
    <submittedName>
        <fullName evidence="1">Uncharacterized protein</fullName>
    </submittedName>
</protein>
<gene>
    <name evidence="1" type="ORF">DB43_DS00110</name>
</gene>